<feature type="compositionally biased region" description="Basic and acidic residues" evidence="1">
    <location>
        <begin position="104"/>
        <end position="119"/>
    </location>
</feature>
<sequence length="157" mass="17520">MTDETTNQPESNDEALVKSYEFANCPIAFNLHILPDDNSSEGRRILAGIRNHQDNPIIKSCRSEDFTCGVIQQLFNELLQELKLELPTRLAAAIERKRVTDLQTALDKESGAKPEEASAKNKQKKSKTKTILPALEVRPEESSAPAEVEQTKLNLFG</sequence>
<dbReference type="AlphaFoldDB" id="A0A2K8SQ01"/>
<name>A0A2K8SQ01_9NOSO</name>
<keyword evidence="3" id="KW-1185">Reference proteome</keyword>
<evidence type="ECO:0000313" key="2">
    <source>
        <dbReference type="EMBL" id="AUB37517.1"/>
    </source>
</evidence>
<gene>
    <name evidence="2" type="ORF">COO91_03462</name>
</gene>
<accession>A0A2K8SQ01</accession>
<dbReference type="RefSeq" id="WP_100899131.1">
    <property type="nucleotide sequence ID" value="NZ_CAWNNC010000001.1"/>
</dbReference>
<reference evidence="2 3" key="1">
    <citation type="submission" date="2017-11" db="EMBL/GenBank/DDBJ databases">
        <title>Complete genome of a free-living desiccation-tolerant cyanobacterium and its photosynthetic adaptation to extreme terrestrial habitat.</title>
        <authorList>
            <person name="Shang J."/>
        </authorList>
    </citation>
    <scope>NUCLEOTIDE SEQUENCE [LARGE SCALE GENOMIC DNA]</scope>
    <source>
        <strain evidence="2 3">CCNUN1</strain>
    </source>
</reference>
<dbReference type="OrthoDB" id="582445at2"/>
<proteinExistence type="predicted"/>
<organism evidence="2 3">
    <name type="scientific">Nostoc flagelliforme CCNUN1</name>
    <dbReference type="NCBI Taxonomy" id="2038116"/>
    <lineage>
        <taxon>Bacteria</taxon>
        <taxon>Bacillati</taxon>
        <taxon>Cyanobacteriota</taxon>
        <taxon>Cyanophyceae</taxon>
        <taxon>Nostocales</taxon>
        <taxon>Nostocaceae</taxon>
        <taxon>Nostoc</taxon>
    </lineage>
</organism>
<evidence type="ECO:0000313" key="3">
    <source>
        <dbReference type="Proteomes" id="UP000232003"/>
    </source>
</evidence>
<dbReference type="KEGG" id="nfl:COO91_03462"/>
<protein>
    <submittedName>
        <fullName evidence="2">Uncharacterized protein</fullName>
    </submittedName>
</protein>
<dbReference type="EMBL" id="CP024785">
    <property type="protein sequence ID" value="AUB37517.1"/>
    <property type="molecule type" value="Genomic_DNA"/>
</dbReference>
<dbReference type="Proteomes" id="UP000232003">
    <property type="component" value="Chromosome"/>
</dbReference>
<feature type="region of interest" description="Disordered" evidence="1">
    <location>
        <begin position="104"/>
        <end position="157"/>
    </location>
</feature>
<evidence type="ECO:0000256" key="1">
    <source>
        <dbReference type="SAM" id="MobiDB-lite"/>
    </source>
</evidence>